<evidence type="ECO:0000313" key="1">
    <source>
        <dbReference type="EMBL" id="EAQ12684.1"/>
    </source>
</evidence>
<accession>A3VHC9</accession>
<evidence type="ECO:0000313" key="2">
    <source>
        <dbReference type="Proteomes" id="UP000002931"/>
    </source>
</evidence>
<dbReference type="EMBL" id="AAMT01000008">
    <property type="protein sequence ID" value="EAQ12684.1"/>
    <property type="molecule type" value="Genomic_DNA"/>
</dbReference>
<dbReference type="STRING" id="314271.RB2654_15400"/>
<proteinExistence type="predicted"/>
<gene>
    <name evidence="1" type="ORF">RB2654_15400</name>
</gene>
<organism evidence="1 2">
    <name type="scientific">Maritimibacter alkaliphilus HTCC2654</name>
    <dbReference type="NCBI Taxonomy" id="314271"/>
    <lineage>
        <taxon>Bacteria</taxon>
        <taxon>Pseudomonadati</taxon>
        <taxon>Pseudomonadota</taxon>
        <taxon>Alphaproteobacteria</taxon>
        <taxon>Rhodobacterales</taxon>
        <taxon>Roseobacteraceae</taxon>
        <taxon>Maritimibacter</taxon>
    </lineage>
</organism>
<reference evidence="1 2" key="1">
    <citation type="journal article" date="2010" name="J. Bacteriol.">
        <title>Genome sequences of Pelagibaca bermudensis HTCC2601T and Maritimibacter alkaliphilus HTCC2654T, the type strains of two marine Roseobacter genera.</title>
        <authorList>
            <person name="Thrash J.C."/>
            <person name="Cho J.C."/>
            <person name="Ferriera S."/>
            <person name="Johnson J."/>
            <person name="Vergin K.L."/>
            <person name="Giovannoni S.J."/>
        </authorList>
    </citation>
    <scope>NUCLEOTIDE SEQUENCE [LARGE SCALE GENOMIC DNA]</scope>
    <source>
        <strain evidence="1 2">HTCC2654</strain>
    </source>
</reference>
<comment type="caution">
    <text evidence="1">The sequence shown here is derived from an EMBL/GenBank/DDBJ whole genome shotgun (WGS) entry which is preliminary data.</text>
</comment>
<keyword evidence="2" id="KW-1185">Reference proteome</keyword>
<sequence length="45" mass="4961">MASRQSTSVPSTQILPSRSSYPAIPTSLATWALLQMLRKLCPNRT</sequence>
<dbReference type="HOGENOM" id="CLU_3201780_0_0_5"/>
<dbReference type="Proteomes" id="UP000002931">
    <property type="component" value="Unassembled WGS sequence"/>
</dbReference>
<name>A3VHC9_9RHOB</name>
<dbReference type="AlphaFoldDB" id="A3VHC9"/>
<protein>
    <submittedName>
        <fullName evidence="1">Uncharacterized protein</fullName>
    </submittedName>
</protein>